<dbReference type="EMBL" id="CT868009">
    <property type="protein sequence ID" value="CAK60781.1"/>
    <property type="molecule type" value="Genomic_DNA"/>
</dbReference>
<dbReference type="Proteomes" id="UP000000600">
    <property type="component" value="Unassembled WGS sequence"/>
</dbReference>
<dbReference type="KEGG" id="ptm:GSPATT00031010001"/>
<organism evidence="1 2">
    <name type="scientific">Paramecium tetraurelia</name>
    <dbReference type="NCBI Taxonomy" id="5888"/>
    <lineage>
        <taxon>Eukaryota</taxon>
        <taxon>Sar</taxon>
        <taxon>Alveolata</taxon>
        <taxon>Ciliophora</taxon>
        <taxon>Intramacronucleata</taxon>
        <taxon>Oligohymenophorea</taxon>
        <taxon>Peniculida</taxon>
        <taxon>Parameciidae</taxon>
        <taxon>Paramecium</taxon>
    </lineage>
</organism>
<dbReference type="InParanoid" id="A0BQG4"/>
<accession>A0BQG4</accession>
<gene>
    <name evidence="1" type="ORF">GSPATT00031010001</name>
</gene>
<dbReference type="OrthoDB" id="290266at2759"/>
<sequence>MFILLLIPYLINAKSNFINIGKTYEGQLNFKTDNSLGHSYYFEISELLDNADIIIIVSQQTPQGDPNIFLSLLNPEPYSIEQSELGYCLSQGSDLCVIDKKDIQIDKHYYIGITCFEDCKYTLKVNYDLEQKMSMSNSIFNYLDDLLRFKMNEGSSSQIVKIQIDHTLNIEELEITGAIINYFEIENPFHMYLNVGDTLPSSQQSDYVGKDFLNGLKYLILPWVEINNSSILTIIVESQIGSLIELKTKTNERIRKRSYDILISGEVDLNSFHHYQIEKKQNGQEITQNYLSIQLKPYSGLITVYFNFKQELPLSFEDYEYKYKINQTSIIQFSDLDLKNYMQIKSIDIIIFGNELSSYQFIVIPQNKIEHIKQNIYYQGRVYKDQFLQVSFDLRSDLMSGKFSLQMESENNDVVIIIKKSRIQDEKIPEIDIKNKDQLESEDPSKLFIFTKKDKQSLSFQPDFSIQAFNVNIGLYTLGIYLNESERNFSSYSFILRSELKFKRLKDNTPYKSVVTKESYSYFQYVLNPIENFEEMQIMLISIQGSYVLLSSTKDYPNKTNYEQIGDNDVIIYRLQETLKNPQVYFISVYCQTAGIFTITVVIKIANNQKQLGTYPWEYTQIFEGDSQFHVLNNDNNQTVGLFKIDLTQQLDIRLNSINSFNKKKQLISIHILSPLGGIVMHGFVSPSSNKNGSIWTDPIEIQVYLQQLNGEQAVFLRIELQEHYNYSTYKIAIHSMFQSQRQVQEIIENEHYFGYIEQMGQLLLFRYNQVQDYSIIKNTEDKGNSIRVSVILKNETLTTYESTLLIPKEKLKEERCKKEDLELNYCFFYIQISTKKSGFYTLIISHENNEISLHMDQVIYHKLPKESDHYYSLIDERDSNIIVKNLNQNVQLQILVIIFQAQANQLYPYPQVETESNLFKVSKNFNGFHTSQVSIFKDEVAKQFNSSNRCMIAITIRQVPHFNYTINSNSVYSIIYSSGSRQLSLKSFLPGKISKGYTAYYRVQITDEDTELIILLQENNLCDATIIISKDEFPNEEKHDWVYRHLYQKNITISKFNNMYESLKGIYYIGVFGESECEYFITYYLEDSKQPQDYFKDTNQLIPFQLKQNQKQLVTSSNDTIWTFSCKTVGRLLIQMQYLTQNVTIKGYDRPEQVNSIYTPLVILFQNSLQLIGYFPVQKVGIYTIQTLIENQTMHINYEVKYQIKAELIGEDSILPDFSNFTKNQITEIITEDDEHIIHADPLRIDLMNSSYQVEQIKYQLLFVDSNSDKSVYFLDTYDINDQAKQRSQKQAIDTRTTQISSKRQLDSYVSLMSQGIDYINTTYSIHAIGKGIIKFSYCYSVQSRKD</sequence>
<evidence type="ECO:0000313" key="1">
    <source>
        <dbReference type="EMBL" id="CAK60781.1"/>
    </source>
</evidence>
<keyword evidence="2" id="KW-1185">Reference proteome</keyword>
<dbReference type="OMA" id="TYSIHAI"/>
<name>A0BQG4_PARTE</name>
<evidence type="ECO:0000313" key="2">
    <source>
        <dbReference type="Proteomes" id="UP000000600"/>
    </source>
</evidence>
<reference evidence="1 2" key="1">
    <citation type="journal article" date="2006" name="Nature">
        <title>Global trends of whole-genome duplications revealed by the ciliate Paramecium tetraurelia.</title>
        <authorList>
            <consortium name="Genoscope"/>
            <person name="Aury J.-M."/>
            <person name="Jaillon O."/>
            <person name="Duret L."/>
            <person name="Noel B."/>
            <person name="Jubin C."/>
            <person name="Porcel B.M."/>
            <person name="Segurens B."/>
            <person name="Daubin V."/>
            <person name="Anthouard V."/>
            <person name="Aiach N."/>
            <person name="Arnaiz O."/>
            <person name="Billaut A."/>
            <person name="Beisson J."/>
            <person name="Blanc I."/>
            <person name="Bouhouche K."/>
            <person name="Camara F."/>
            <person name="Duharcourt S."/>
            <person name="Guigo R."/>
            <person name="Gogendeau D."/>
            <person name="Katinka M."/>
            <person name="Keller A.-M."/>
            <person name="Kissmehl R."/>
            <person name="Klotz C."/>
            <person name="Koll F."/>
            <person name="Le Moue A."/>
            <person name="Lepere C."/>
            <person name="Malinsky S."/>
            <person name="Nowacki M."/>
            <person name="Nowak J.K."/>
            <person name="Plattner H."/>
            <person name="Poulain J."/>
            <person name="Ruiz F."/>
            <person name="Serrano V."/>
            <person name="Zagulski M."/>
            <person name="Dessen P."/>
            <person name="Betermier M."/>
            <person name="Weissenbach J."/>
            <person name="Scarpelli C."/>
            <person name="Schachter V."/>
            <person name="Sperling L."/>
            <person name="Meyer E."/>
            <person name="Cohen J."/>
            <person name="Wincker P."/>
        </authorList>
    </citation>
    <scope>NUCLEOTIDE SEQUENCE [LARGE SCALE GENOMIC DNA]</scope>
    <source>
        <strain evidence="1 2">Stock d4-2</strain>
    </source>
</reference>
<protein>
    <submittedName>
        <fullName evidence="1">Uncharacterized protein</fullName>
    </submittedName>
</protein>
<dbReference type="HOGENOM" id="CLU_257904_0_0_1"/>
<dbReference type="GeneID" id="5013963"/>
<proteinExistence type="predicted"/>
<dbReference type="RefSeq" id="XP_001428179.1">
    <property type="nucleotide sequence ID" value="XM_001428142.1"/>
</dbReference>